<name>A0AAV5NUC3_9VIBR</name>
<gene>
    <name evidence="4" type="primary">pqqD</name>
    <name evidence="4" type="ORF">GCM10007932_29670</name>
</gene>
<dbReference type="Pfam" id="PF05402">
    <property type="entry name" value="PqqD"/>
    <property type="match status" value="1"/>
</dbReference>
<evidence type="ECO:0000256" key="2">
    <source>
        <dbReference type="ARBA" id="ARBA00011741"/>
    </source>
</evidence>
<keyword evidence="3" id="KW-0884">PQQ biosynthesis</keyword>
<evidence type="ECO:0000313" key="5">
    <source>
        <dbReference type="Proteomes" id="UP001156690"/>
    </source>
</evidence>
<dbReference type="EMBL" id="BSNX01000037">
    <property type="protein sequence ID" value="GLQ73607.1"/>
    <property type="molecule type" value="Genomic_DNA"/>
</dbReference>
<dbReference type="InterPro" id="IPR008792">
    <property type="entry name" value="PQQD"/>
</dbReference>
<dbReference type="AlphaFoldDB" id="A0AAV5NUC3"/>
<keyword evidence="5" id="KW-1185">Reference proteome</keyword>
<dbReference type="InterPro" id="IPR041881">
    <property type="entry name" value="PqqD_sf"/>
</dbReference>
<comment type="pathway">
    <text evidence="1">Cofactor biosynthesis; pyrroloquinoline quinone biosynthesis.</text>
</comment>
<reference evidence="5" key="1">
    <citation type="journal article" date="2019" name="Int. J. Syst. Evol. Microbiol.">
        <title>The Global Catalogue of Microorganisms (GCM) 10K type strain sequencing project: providing services to taxonomists for standard genome sequencing and annotation.</title>
        <authorList>
            <consortium name="The Broad Institute Genomics Platform"/>
            <consortium name="The Broad Institute Genome Sequencing Center for Infectious Disease"/>
            <person name="Wu L."/>
            <person name="Ma J."/>
        </authorList>
    </citation>
    <scope>NUCLEOTIDE SEQUENCE [LARGE SCALE GENOMIC DNA]</scope>
    <source>
        <strain evidence="5">NBRC 15640</strain>
    </source>
</reference>
<evidence type="ECO:0000256" key="3">
    <source>
        <dbReference type="ARBA" id="ARBA00022905"/>
    </source>
</evidence>
<dbReference type="NCBIfam" id="TIGR03859">
    <property type="entry name" value="PQQ_PqqD"/>
    <property type="match status" value="1"/>
</dbReference>
<evidence type="ECO:0000313" key="4">
    <source>
        <dbReference type="EMBL" id="GLQ73607.1"/>
    </source>
</evidence>
<protein>
    <submittedName>
        <fullName evidence="4">Coenzyme PQQ synthesis protein D</fullName>
    </submittedName>
</protein>
<proteinExistence type="predicted"/>
<comment type="caution">
    <text evidence="4">The sequence shown here is derived from an EMBL/GenBank/DDBJ whole genome shotgun (WGS) entry which is preliminary data.</text>
</comment>
<sequence>MHTKKNFNEKWKRNPTFRMQYEQAQKSHVLLFPEGMVTLSDSAAEVLAMFEQETTPSIAITRLCARYPNEDIESDIIEFLDVAYDKQWLQPY</sequence>
<dbReference type="GO" id="GO:0048038">
    <property type="term" value="F:quinone binding"/>
    <property type="evidence" value="ECO:0007669"/>
    <property type="project" value="InterPro"/>
</dbReference>
<dbReference type="InterPro" id="IPR022479">
    <property type="entry name" value="PqqD_bac"/>
</dbReference>
<dbReference type="RefSeq" id="WP_224055110.1">
    <property type="nucleotide sequence ID" value="NZ_AP025144.1"/>
</dbReference>
<accession>A0AAV5NUC3</accession>
<evidence type="ECO:0000256" key="1">
    <source>
        <dbReference type="ARBA" id="ARBA00004886"/>
    </source>
</evidence>
<dbReference type="Gene3D" id="1.10.10.1150">
    <property type="entry name" value="Coenzyme PQQ synthesis protein D (PqqD)"/>
    <property type="match status" value="1"/>
</dbReference>
<dbReference type="Proteomes" id="UP001156690">
    <property type="component" value="Unassembled WGS sequence"/>
</dbReference>
<comment type="subunit">
    <text evidence="2">Monomer. Interacts with PqqE.</text>
</comment>
<dbReference type="GO" id="GO:0018189">
    <property type="term" value="P:pyrroloquinoline quinone biosynthetic process"/>
    <property type="evidence" value="ECO:0007669"/>
    <property type="project" value="UniProtKB-KW"/>
</dbReference>
<organism evidence="4 5">
    <name type="scientific">Vibrio penaeicida</name>
    <dbReference type="NCBI Taxonomy" id="104609"/>
    <lineage>
        <taxon>Bacteria</taxon>
        <taxon>Pseudomonadati</taxon>
        <taxon>Pseudomonadota</taxon>
        <taxon>Gammaproteobacteria</taxon>
        <taxon>Vibrionales</taxon>
        <taxon>Vibrionaceae</taxon>
        <taxon>Vibrio</taxon>
    </lineage>
</organism>